<keyword evidence="2" id="KW-1133">Transmembrane helix</keyword>
<reference evidence="5" key="1">
    <citation type="submission" date="2022-10" db="UniProtKB">
        <authorList>
            <consortium name="WormBaseParasite"/>
        </authorList>
    </citation>
    <scope>IDENTIFICATION</scope>
    <source>
        <strain evidence="5">MHco3</strain>
    </source>
</reference>
<name>A0A912MGS1_HAECO</name>
<keyword evidence="2" id="KW-0812">Transmembrane</keyword>
<dbReference type="OrthoDB" id="10482117at2759"/>
<accession>A0A912MGS1</accession>
<keyword evidence="2" id="KW-0472">Membrane</keyword>
<evidence type="ECO:0000256" key="1">
    <source>
        <dbReference type="SAM" id="MobiDB-lite"/>
    </source>
</evidence>
<evidence type="ECO:0000256" key="2">
    <source>
        <dbReference type="SAM" id="Phobius"/>
    </source>
</evidence>
<sequence>MHSVYFLLVLAISVAAAPKKEQDGPEMMFLAYILLALVITAAAAPNTGRETSNEKRQGPPKLDKEATDKLPPMDPEMGTFCYLGGYYPTSYYYYGYYCCCCYYG</sequence>
<dbReference type="AlphaFoldDB" id="A0A912MGS1"/>
<proteinExistence type="predicted"/>
<organism evidence="4 5">
    <name type="scientific">Haemonchus contortus</name>
    <name type="common">Barber pole worm</name>
    <dbReference type="NCBI Taxonomy" id="6289"/>
    <lineage>
        <taxon>Eukaryota</taxon>
        <taxon>Metazoa</taxon>
        <taxon>Ecdysozoa</taxon>
        <taxon>Nematoda</taxon>
        <taxon>Chromadorea</taxon>
        <taxon>Rhabditida</taxon>
        <taxon>Rhabditina</taxon>
        <taxon>Rhabditomorpha</taxon>
        <taxon>Strongyloidea</taxon>
        <taxon>Trichostrongylidae</taxon>
        <taxon>Haemonchus</taxon>
    </lineage>
</organism>
<feature type="chain" id="PRO_5037801971" evidence="3">
    <location>
        <begin position="17"/>
        <end position="104"/>
    </location>
</feature>
<evidence type="ECO:0000256" key="3">
    <source>
        <dbReference type="SAM" id="SignalP"/>
    </source>
</evidence>
<dbReference type="Proteomes" id="UP000025227">
    <property type="component" value="Unplaced"/>
</dbReference>
<keyword evidence="4" id="KW-1185">Reference proteome</keyword>
<feature type="compositionally biased region" description="Basic and acidic residues" evidence="1">
    <location>
        <begin position="51"/>
        <end position="68"/>
    </location>
</feature>
<evidence type="ECO:0000313" key="4">
    <source>
        <dbReference type="Proteomes" id="UP000025227"/>
    </source>
</evidence>
<dbReference type="WBParaSite" id="HCON_00099471-00001">
    <property type="protein sequence ID" value="HCON_00099471-00001"/>
    <property type="gene ID" value="HCON_00099471"/>
</dbReference>
<protein>
    <submittedName>
        <fullName evidence="5">Uncharacterized protein</fullName>
    </submittedName>
</protein>
<keyword evidence="3" id="KW-0732">Signal</keyword>
<evidence type="ECO:0000313" key="5">
    <source>
        <dbReference type="WBParaSite" id="HCON_00099471-00001"/>
    </source>
</evidence>
<feature type="transmembrane region" description="Helical" evidence="2">
    <location>
        <begin position="26"/>
        <end position="46"/>
    </location>
</feature>
<feature type="signal peptide" evidence="3">
    <location>
        <begin position="1"/>
        <end position="16"/>
    </location>
</feature>
<feature type="region of interest" description="Disordered" evidence="1">
    <location>
        <begin position="46"/>
        <end position="70"/>
    </location>
</feature>